<accession>A0A4P9ZIJ9</accession>
<keyword evidence="3" id="KW-1185">Reference proteome</keyword>
<feature type="region of interest" description="Disordered" evidence="1">
    <location>
        <begin position="130"/>
        <end position="161"/>
    </location>
</feature>
<evidence type="ECO:0000313" key="3">
    <source>
        <dbReference type="Proteomes" id="UP000268321"/>
    </source>
</evidence>
<feature type="compositionally biased region" description="Low complexity" evidence="1">
    <location>
        <begin position="136"/>
        <end position="159"/>
    </location>
</feature>
<dbReference type="OrthoDB" id="4095869at2759"/>
<gene>
    <name evidence="2" type="ORF">METBISCDRAFT_26176</name>
</gene>
<sequence length="347" mass="38045">MDSKIDDALCGLLPRGLSHAPAADLASLPPIYPELLLHKLPNVNKLCGSFQHYTRQFSTDTEPGKIQFSSSHAGFLLAQKVHAWDLLDQDQVLRLSSAGGGRRSATGAGIANLLFSWASGEKDISARKLELQNKGSSSSSVKSRPTTSSPAPSTRSRPSMTQRITNVVEKESNRFIQDRIQVIKAHHIEQASRKIDEHKKRDHELYLTRIKNKEYEYAKKIKAAIASKDMEKRSGGILGSMFGFTSKNISSSFIFNIDDDSGLRKDNSLDSRKFSVDSALLKPAVPTPKSNPVKATPLSRASSSVPPQAEPNPHETKAYDLYLPSVYLASGESLPNSTFASQDLLLL</sequence>
<organism evidence="2 3">
    <name type="scientific">Metschnikowia bicuspidata</name>
    <dbReference type="NCBI Taxonomy" id="27322"/>
    <lineage>
        <taxon>Eukaryota</taxon>
        <taxon>Fungi</taxon>
        <taxon>Dikarya</taxon>
        <taxon>Ascomycota</taxon>
        <taxon>Saccharomycotina</taxon>
        <taxon>Pichiomycetes</taxon>
        <taxon>Metschnikowiaceae</taxon>
        <taxon>Metschnikowia</taxon>
    </lineage>
</organism>
<evidence type="ECO:0000256" key="1">
    <source>
        <dbReference type="SAM" id="MobiDB-lite"/>
    </source>
</evidence>
<dbReference type="AlphaFoldDB" id="A0A4P9ZIJ9"/>
<proteinExistence type="predicted"/>
<dbReference type="EMBL" id="ML004436">
    <property type="protein sequence ID" value="RKP31870.1"/>
    <property type="molecule type" value="Genomic_DNA"/>
</dbReference>
<reference evidence="3" key="1">
    <citation type="journal article" date="2018" name="Nat. Microbiol.">
        <title>Leveraging single-cell genomics to expand the fungal tree of life.</title>
        <authorList>
            <person name="Ahrendt S.R."/>
            <person name="Quandt C.A."/>
            <person name="Ciobanu D."/>
            <person name="Clum A."/>
            <person name="Salamov A."/>
            <person name="Andreopoulos B."/>
            <person name="Cheng J.F."/>
            <person name="Woyke T."/>
            <person name="Pelin A."/>
            <person name="Henrissat B."/>
            <person name="Reynolds N.K."/>
            <person name="Benny G.L."/>
            <person name="Smith M.E."/>
            <person name="James T.Y."/>
            <person name="Grigoriev I.V."/>
        </authorList>
    </citation>
    <scope>NUCLEOTIDE SEQUENCE [LARGE SCALE GENOMIC DNA]</scope>
    <source>
        <strain evidence="3">Baker2002</strain>
    </source>
</reference>
<dbReference type="Proteomes" id="UP000268321">
    <property type="component" value="Unassembled WGS sequence"/>
</dbReference>
<feature type="region of interest" description="Disordered" evidence="1">
    <location>
        <begin position="285"/>
        <end position="316"/>
    </location>
</feature>
<protein>
    <submittedName>
        <fullName evidence="2">Uncharacterized protein</fullName>
    </submittedName>
</protein>
<name>A0A4P9ZIJ9_9ASCO</name>
<evidence type="ECO:0000313" key="2">
    <source>
        <dbReference type="EMBL" id="RKP31870.1"/>
    </source>
</evidence>